<evidence type="ECO:0000256" key="1">
    <source>
        <dbReference type="SAM" id="Phobius"/>
    </source>
</evidence>
<accession>A0A9Q0SGH2</accession>
<name>A0A9Q0SGH2_SALVM</name>
<sequence length="124" mass="14483">MKKDFKEKILPGLHHESVRVRLITQDVIEALQRGLKREHVWSDMGYASPERSGMLWLDMQQKESQNFWVAFSQLILFQFIMPVIAHAIPLLFLRLPFSRRMEIESDFIGLLLVASAGYDLRITP</sequence>
<keyword evidence="3" id="KW-1185">Reference proteome</keyword>
<dbReference type="GO" id="GO:0016020">
    <property type="term" value="C:membrane"/>
    <property type="evidence" value="ECO:0007669"/>
    <property type="project" value="TreeGrafter"/>
</dbReference>
<dbReference type="AlphaFoldDB" id="A0A9Q0SGH2"/>
<gene>
    <name evidence="2" type="ORF">OIU85_009476</name>
</gene>
<keyword evidence="1" id="KW-1133">Transmembrane helix</keyword>
<reference evidence="2" key="1">
    <citation type="submission" date="2022-11" db="EMBL/GenBank/DDBJ databases">
        <authorList>
            <person name="Hyden B.L."/>
            <person name="Feng K."/>
            <person name="Yates T."/>
            <person name="Jawdy S."/>
            <person name="Smart L.B."/>
            <person name="Muchero W."/>
        </authorList>
    </citation>
    <scope>NUCLEOTIDE SEQUENCE</scope>
    <source>
        <tissue evidence="2">Shoot tip</tissue>
    </source>
</reference>
<dbReference type="Proteomes" id="UP001151529">
    <property type="component" value="Chromosome 15Z"/>
</dbReference>
<evidence type="ECO:0000313" key="2">
    <source>
        <dbReference type="EMBL" id="KAJ6676200.1"/>
    </source>
</evidence>
<dbReference type="GO" id="GO:0051603">
    <property type="term" value="P:proteolysis involved in protein catabolic process"/>
    <property type="evidence" value="ECO:0007669"/>
    <property type="project" value="TreeGrafter"/>
</dbReference>
<organism evidence="2 3">
    <name type="scientific">Salix viminalis</name>
    <name type="common">Common osier</name>
    <name type="synonym">Basket willow</name>
    <dbReference type="NCBI Taxonomy" id="40686"/>
    <lineage>
        <taxon>Eukaryota</taxon>
        <taxon>Viridiplantae</taxon>
        <taxon>Streptophyta</taxon>
        <taxon>Embryophyta</taxon>
        <taxon>Tracheophyta</taxon>
        <taxon>Spermatophyta</taxon>
        <taxon>Magnoliopsida</taxon>
        <taxon>eudicotyledons</taxon>
        <taxon>Gunneridae</taxon>
        <taxon>Pentapetalae</taxon>
        <taxon>rosids</taxon>
        <taxon>fabids</taxon>
        <taxon>Malpighiales</taxon>
        <taxon>Salicaceae</taxon>
        <taxon>Saliceae</taxon>
        <taxon>Salix</taxon>
    </lineage>
</organism>
<reference evidence="2" key="2">
    <citation type="journal article" date="2023" name="Int. J. Mol. Sci.">
        <title>De Novo Assembly and Annotation of 11 Diverse Shrub Willow (Salix) Genomes Reveals Novel Gene Organization in Sex-Linked Regions.</title>
        <authorList>
            <person name="Hyden B."/>
            <person name="Feng K."/>
            <person name="Yates T.B."/>
            <person name="Jawdy S."/>
            <person name="Cereghino C."/>
            <person name="Smart L.B."/>
            <person name="Muchero W."/>
        </authorList>
    </citation>
    <scope>NUCLEOTIDE SEQUENCE [LARGE SCALE GENOMIC DNA]</scope>
    <source>
        <tissue evidence="2">Shoot tip</tissue>
    </source>
</reference>
<evidence type="ECO:0000313" key="3">
    <source>
        <dbReference type="Proteomes" id="UP001151529"/>
    </source>
</evidence>
<dbReference type="OrthoDB" id="7464992at2759"/>
<dbReference type="EMBL" id="JAPFFL010000015">
    <property type="protein sequence ID" value="KAJ6676200.1"/>
    <property type="molecule type" value="Genomic_DNA"/>
</dbReference>
<protein>
    <submittedName>
        <fullName evidence="2">METALLOENDOPEPTIDASE OMA1 MITOCHONDRIAL</fullName>
    </submittedName>
</protein>
<keyword evidence="1" id="KW-0812">Transmembrane</keyword>
<proteinExistence type="predicted"/>
<dbReference type="GO" id="GO:0004222">
    <property type="term" value="F:metalloendopeptidase activity"/>
    <property type="evidence" value="ECO:0007669"/>
    <property type="project" value="TreeGrafter"/>
</dbReference>
<dbReference type="InterPro" id="IPR051156">
    <property type="entry name" value="Mito/Outer_Membr_Metalloprot"/>
</dbReference>
<comment type="caution">
    <text evidence="2">The sequence shown here is derived from an EMBL/GenBank/DDBJ whole genome shotgun (WGS) entry which is preliminary data.</text>
</comment>
<dbReference type="PANTHER" id="PTHR22726:SF1">
    <property type="entry name" value="METALLOENDOPEPTIDASE OMA1, MITOCHONDRIAL"/>
    <property type="match status" value="1"/>
</dbReference>
<feature type="transmembrane region" description="Helical" evidence="1">
    <location>
        <begin position="67"/>
        <end position="93"/>
    </location>
</feature>
<dbReference type="PANTHER" id="PTHR22726">
    <property type="entry name" value="METALLOENDOPEPTIDASE OMA1"/>
    <property type="match status" value="1"/>
</dbReference>
<keyword evidence="1" id="KW-0472">Membrane</keyword>